<evidence type="ECO:0000313" key="2">
    <source>
        <dbReference type="EMBL" id="GMT13029.1"/>
    </source>
</evidence>
<feature type="non-terminal residue" evidence="2">
    <location>
        <position position="62"/>
    </location>
</feature>
<name>A0AAV5V579_9BILA</name>
<feature type="signal peptide" evidence="1">
    <location>
        <begin position="1"/>
        <end position="20"/>
    </location>
</feature>
<evidence type="ECO:0000256" key="1">
    <source>
        <dbReference type="SAM" id="SignalP"/>
    </source>
</evidence>
<organism evidence="2 3">
    <name type="scientific">Pristionchus fissidentatus</name>
    <dbReference type="NCBI Taxonomy" id="1538716"/>
    <lineage>
        <taxon>Eukaryota</taxon>
        <taxon>Metazoa</taxon>
        <taxon>Ecdysozoa</taxon>
        <taxon>Nematoda</taxon>
        <taxon>Chromadorea</taxon>
        <taxon>Rhabditida</taxon>
        <taxon>Rhabditina</taxon>
        <taxon>Diplogasteromorpha</taxon>
        <taxon>Diplogasteroidea</taxon>
        <taxon>Neodiplogasteridae</taxon>
        <taxon>Pristionchus</taxon>
    </lineage>
</organism>
<comment type="caution">
    <text evidence="2">The sequence shown here is derived from an EMBL/GenBank/DDBJ whole genome shotgun (WGS) entry which is preliminary data.</text>
</comment>
<dbReference type="EMBL" id="BTSY01000002">
    <property type="protein sequence ID" value="GMT13029.1"/>
    <property type="molecule type" value="Genomic_DNA"/>
</dbReference>
<keyword evidence="1" id="KW-0732">Signal</keyword>
<proteinExistence type="predicted"/>
<feature type="chain" id="PRO_5043338524" description="RxLR effector protein" evidence="1">
    <location>
        <begin position="21"/>
        <end position="62"/>
    </location>
</feature>
<keyword evidence="3" id="KW-1185">Reference proteome</keyword>
<gene>
    <name evidence="2" type="ORF">PFISCL1PPCAC_4326</name>
</gene>
<accession>A0AAV5V579</accession>
<evidence type="ECO:0000313" key="3">
    <source>
        <dbReference type="Proteomes" id="UP001432322"/>
    </source>
</evidence>
<evidence type="ECO:0008006" key="4">
    <source>
        <dbReference type="Google" id="ProtNLM"/>
    </source>
</evidence>
<dbReference type="Proteomes" id="UP001432322">
    <property type="component" value="Unassembled WGS sequence"/>
</dbReference>
<protein>
    <recommendedName>
        <fullName evidence="4">RxLR effector protein</fullName>
    </recommendedName>
</protein>
<sequence>MFRFLLLLVLIFTVVNFSESSPASLVKRDLSAPMFQLNEKTTDGYRNLVRRIERAANVRRIE</sequence>
<reference evidence="2" key="1">
    <citation type="submission" date="2023-10" db="EMBL/GenBank/DDBJ databases">
        <title>Genome assembly of Pristionchus species.</title>
        <authorList>
            <person name="Yoshida K."/>
            <person name="Sommer R.J."/>
        </authorList>
    </citation>
    <scope>NUCLEOTIDE SEQUENCE</scope>
    <source>
        <strain evidence="2">RS5133</strain>
    </source>
</reference>
<dbReference type="AlphaFoldDB" id="A0AAV5V579"/>